<organism evidence="1 2">
    <name type="scientific">Oedothorax gibbosus</name>
    <dbReference type="NCBI Taxonomy" id="931172"/>
    <lineage>
        <taxon>Eukaryota</taxon>
        <taxon>Metazoa</taxon>
        <taxon>Ecdysozoa</taxon>
        <taxon>Arthropoda</taxon>
        <taxon>Chelicerata</taxon>
        <taxon>Arachnida</taxon>
        <taxon>Araneae</taxon>
        <taxon>Araneomorphae</taxon>
        <taxon>Entelegynae</taxon>
        <taxon>Araneoidea</taxon>
        <taxon>Linyphiidae</taxon>
        <taxon>Erigoninae</taxon>
        <taxon>Oedothorax</taxon>
    </lineage>
</organism>
<evidence type="ECO:0000313" key="1">
    <source>
        <dbReference type="EMBL" id="KAG8160607.1"/>
    </source>
</evidence>
<sequence>MLVDLASCASFPDFLLETNQDASTTASCVPFATTSDSSVVYIASVPFATTPGGSSVAYVLPFATTGTSDTTPLVLSDTTPLVLSDTSSSCIVAPLPAPRLWRRTQRQRTAAQAHATVFSHRTYLWEDDDAPGMGATLRAAMAREAPVNLPLDLSHLD</sequence>
<gene>
    <name evidence="1" type="ORF">JTE90_019695</name>
</gene>
<dbReference type="AlphaFoldDB" id="A0AAV6TEL8"/>
<proteinExistence type="predicted"/>
<reference evidence="1 2" key="1">
    <citation type="journal article" date="2022" name="Nat. Ecol. Evol.">
        <title>A masculinizing supergene underlies an exaggerated male reproductive morph in a spider.</title>
        <authorList>
            <person name="Hendrickx F."/>
            <person name="De Corte Z."/>
            <person name="Sonet G."/>
            <person name="Van Belleghem S.M."/>
            <person name="Kostlbacher S."/>
            <person name="Vangestel C."/>
        </authorList>
    </citation>
    <scope>NUCLEOTIDE SEQUENCE [LARGE SCALE GENOMIC DNA]</scope>
    <source>
        <strain evidence="1">W744_W776</strain>
    </source>
</reference>
<comment type="caution">
    <text evidence="1">The sequence shown here is derived from an EMBL/GenBank/DDBJ whole genome shotgun (WGS) entry which is preliminary data.</text>
</comment>
<evidence type="ECO:0000313" key="2">
    <source>
        <dbReference type="Proteomes" id="UP000827092"/>
    </source>
</evidence>
<name>A0AAV6TEL8_9ARAC</name>
<dbReference type="EMBL" id="JAFNEN010005796">
    <property type="protein sequence ID" value="KAG8160607.1"/>
    <property type="molecule type" value="Genomic_DNA"/>
</dbReference>
<dbReference type="Proteomes" id="UP000827092">
    <property type="component" value="Unassembled WGS sequence"/>
</dbReference>
<accession>A0AAV6TEL8</accession>
<keyword evidence="2" id="KW-1185">Reference proteome</keyword>
<protein>
    <submittedName>
        <fullName evidence="1">Uncharacterized protein</fullName>
    </submittedName>
</protein>